<sequence length="306" mass="33320">MATFRQRRPSLMPAALPFLVVLLFLGAVAGPAAAGKTEDLTVFWGRNKDEGSLREACDTGTYTTVIISFLSVFGHGSYYSADLSGHDASAVGADIKHCQAANNVTVLLSIGGNGDQYSLPTAKAARDLADHLWHAYLGGRRRRGVPRPFGDAVLHGVDLYVDHGGSANYDELARRLAGYKGVLLTVTPRCMGDGGEGGVDAALATGLFRRIHVRFYNDTACSFRSEDKRFFYGSWLGWAERFPAAKLYVGLPAARDVASDGWVEAEAVGAEVMPLVRETNNYGGVMLWNRYYDKRDGYGLRIKHMV</sequence>
<dbReference type="Gene3D" id="3.20.20.80">
    <property type="entry name" value="Glycosidases"/>
    <property type="match status" value="1"/>
</dbReference>
<keyword evidence="3 7" id="KW-0732">Signal</keyword>
<proteinExistence type="inferred from homology"/>
<gene>
    <name evidence="9" type="ORF">PVAP13_4KG235400</name>
</gene>
<evidence type="ECO:0000256" key="7">
    <source>
        <dbReference type="SAM" id="SignalP"/>
    </source>
</evidence>
<dbReference type="GO" id="GO:0004857">
    <property type="term" value="F:enzyme inhibitor activity"/>
    <property type="evidence" value="ECO:0007669"/>
    <property type="project" value="UniProtKB-ARBA"/>
</dbReference>
<dbReference type="InterPro" id="IPR045321">
    <property type="entry name" value="Cts1-like"/>
</dbReference>
<dbReference type="GO" id="GO:0005975">
    <property type="term" value="P:carbohydrate metabolic process"/>
    <property type="evidence" value="ECO:0007669"/>
    <property type="project" value="InterPro"/>
</dbReference>
<dbReference type="CDD" id="cd02877">
    <property type="entry name" value="GH18_hevamine_XipI_class_III"/>
    <property type="match status" value="1"/>
</dbReference>
<comment type="caution">
    <text evidence="9">The sequence shown here is derived from an EMBL/GenBank/DDBJ whole genome shotgun (WGS) entry which is preliminary data.</text>
</comment>
<evidence type="ECO:0000256" key="4">
    <source>
        <dbReference type="ARBA" id="ARBA00022821"/>
    </source>
</evidence>
<evidence type="ECO:0000256" key="1">
    <source>
        <dbReference type="ARBA" id="ARBA00004613"/>
    </source>
</evidence>
<dbReference type="EMBL" id="CM029043">
    <property type="protein sequence ID" value="KAG2611214.1"/>
    <property type="molecule type" value="Genomic_DNA"/>
</dbReference>
<accession>A0A8T0TQU7</accession>
<keyword evidence="5" id="KW-1015">Disulfide bond</keyword>
<evidence type="ECO:0000256" key="3">
    <source>
        <dbReference type="ARBA" id="ARBA00022729"/>
    </source>
</evidence>
<dbReference type="InterPro" id="IPR017853">
    <property type="entry name" value="GH"/>
</dbReference>
<dbReference type="FunFam" id="3.20.20.80:FF:000044">
    <property type="entry name" value="Chitinase III C10701-rice"/>
    <property type="match status" value="1"/>
</dbReference>
<keyword evidence="10" id="KW-1185">Reference proteome</keyword>
<dbReference type="Pfam" id="PF00704">
    <property type="entry name" value="Glyco_hydro_18"/>
    <property type="match status" value="1"/>
</dbReference>
<feature type="signal peptide" evidence="7">
    <location>
        <begin position="1"/>
        <end position="34"/>
    </location>
</feature>
<name>A0A8T0TQU7_PANVG</name>
<dbReference type="InterPro" id="IPR001223">
    <property type="entry name" value="Glyco_hydro18_cat"/>
</dbReference>
<dbReference type="PANTHER" id="PTHR45708">
    <property type="entry name" value="ENDOCHITINASE"/>
    <property type="match status" value="1"/>
</dbReference>
<evidence type="ECO:0000256" key="2">
    <source>
        <dbReference type="ARBA" id="ARBA00022525"/>
    </source>
</evidence>
<feature type="domain" description="GH18" evidence="8">
    <location>
        <begin position="38"/>
        <end position="306"/>
    </location>
</feature>
<comment type="subcellular location">
    <subcellularLocation>
        <location evidence="1">Secreted</location>
    </subcellularLocation>
</comment>
<dbReference type="GO" id="GO:0050832">
    <property type="term" value="P:defense response to fungus"/>
    <property type="evidence" value="ECO:0007669"/>
    <property type="project" value="UniProtKB-ARBA"/>
</dbReference>
<dbReference type="InterPro" id="IPR050542">
    <property type="entry name" value="Glycosyl_Hydrlase18_Chitinase"/>
</dbReference>
<evidence type="ECO:0000256" key="6">
    <source>
        <dbReference type="ARBA" id="ARBA00061481"/>
    </source>
</evidence>
<dbReference type="GO" id="GO:0004568">
    <property type="term" value="F:chitinase activity"/>
    <property type="evidence" value="ECO:0007669"/>
    <property type="project" value="TreeGrafter"/>
</dbReference>
<dbReference type="Proteomes" id="UP000823388">
    <property type="component" value="Chromosome 4K"/>
</dbReference>
<dbReference type="GO" id="GO:0005576">
    <property type="term" value="C:extracellular region"/>
    <property type="evidence" value="ECO:0007669"/>
    <property type="project" value="UniProtKB-SubCell"/>
</dbReference>
<feature type="chain" id="PRO_5035725161" description="GH18 domain-containing protein" evidence="7">
    <location>
        <begin position="35"/>
        <end position="306"/>
    </location>
</feature>
<dbReference type="OrthoDB" id="663209at2759"/>
<dbReference type="PROSITE" id="PS51910">
    <property type="entry name" value="GH18_2"/>
    <property type="match status" value="1"/>
</dbReference>
<reference evidence="9" key="1">
    <citation type="submission" date="2020-05" db="EMBL/GenBank/DDBJ databases">
        <title>WGS assembly of Panicum virgatum.</title>
        <authorList>
            <person name="Lovell J.T."/>
            <person name="Jenkins J."/>
            <person name="Shu S."/>
            <person name="Juenger T.E."/>
            <person name="Schmutz J."/>
        </authorList>
    </citation>
    <scope>NUCLEOTIDE SEQUENCE</scope>
    <source>
        <strain evidence="9">AP13</strain>
    </source>
</reference>
<evidence type="ECO:0000256" key="5">
    <source>
        <dbReference type="ARBA" id="ARBA00023157"/>
    </source>
</evidence>
<evidence type="ECO:0000313" key="10">
    <source>
        <dbReference type="Proteomes" id="UP000823388"/>
    </source>
</evidence>
<keyword evidence="2" id="KW-0964">Secreted</keyword>
<keyword evidence="4" id="KW-0611">Plant defense</keyword>
<comment type="similarity">
    <text evidence="6">Belongs to the glycosyl hydrolase 18 family. Xylanase inhibitor subfamily.</text>
</comment>
<evidence type="ECO:0000313" key="9">
    <source>
        <dbReference type="EMBL" id="KAG2611214.1"/>
    </source>
</evidence>
<organism evidence="9 10">
    <name type="scientific">Panicum virgatum</name>
    <name type="common">Blackwell switchgrass</name>
    <dbReference type="NCBI Taxonomy" id="38727"/>
    <lineage>
        <taxon>Eukaryota</taxon>
        <taxon>Viridiplantae</taxon>
        <taxon>Streptophyta</taxon>
        <taxon>Embryophyta</taxon>
        <taxon>Tracheophyta</taxon>
        <taxon>Spermatophyta</taxon>
        <taxon>Magnoliopsida</taxon>
        <taxon>Liliopsida</taxon>
        <taxon>Poales</taxon>
        <taxon>Poaceae</taxon>
        <taxon>PACMAD clade</taxon>
        <taxon>Panicoideae</taxon>
        <taxon>Panicodae</taxon>
        <taxon>Paniceae</taxon>
        <taxon>Panicinae</taxon>
        <taxon>Panicum</taxon>
        <taxon>Panicum sect. Hiantes</taxon>
    </lineage>
</organism>
<dbReference type="AlphaFoldDB" id="A0A8T0TQU7"/>
<dbReference type="PANTHER" id="PTHR45708:SF59">
    <property type="entry name" value="OS11G0701900 PROTEIN"/>
    <property type="match status" value="1"/>
</dbReference>
<evidence type="ECO:0000259" key="8">
    <source>
        <dbReference type="PROSITE" id="PS51910"/>
    </source>
</evidence>
<dbReference type="SUPFAM" id="SSF51445">
    <property type="entry name" value="(Trans)glycosidases"/>
    <property type="match status" value="1"/>
</dbReference>
<protein>
    <recommendedName>
        <fullName evidence="8">GH18 domain-containing protein</fullName>
    </recommendedName>
</protein>